<dbReference type="AlphaFoldDB" id="A0A929RX69"/>
<evidence type="ECO:0000313" key="3">
    <source>
        <dbReference type="Proteomes" id="UP000704068"/>
    </source>
</evidence>
<gene>
    <name evidence="2" type="ORF">HXK21_01565</name>
</gene>
<feature type="transmembrane region" description="Helical" evidence="1">
    <location>
        <begin position="35"/>
        <end position="56"/>
    </location>
</feature>
<evidence type="ECO:0000256" key="1">
    <source>
        <dbReference type="SAM" id="Phobius"/>
    </source>
</evidence>
<evidence type="ECO:0000313" key="2">
    <source>
        <dbReference type="EMBL" id="MBF0969719.1"/>
    </source>
</evidence>
<feature type="transmembrane region" description="Helical" evidence="1">
    <location>
        <begin position="7"/>
        <end position="29"/>
    </location>
</feature>
<keyword evidence="1" id="KW-1133">Transmembrane helix</keyword>
<comment type="caution">
    <text evidence="2">The sequence shown here is derived from an EMBL/GenBank/DDBJ whole genome shotgun (WGS) entry which is preliminary data.</text>
</comment>
<reference evidence="2" key="1">
    <citation type="submission" date="2020-04" db="EMBL/GenBank/DDBJ databases">
        <title>Deep metagenomics examines the oral microbiome during advanced dental caries in children, revealing novel taxa and co-occurrences with host molecules.</title>
        <authorList>
            <person name="Baker J.L."/>
            <person name="Morton J.T."/>
            <person name="Dinis M."/>
            <person name="Alvarez R."/>
            <person name="Tran N.C."/>
            <person name="Knight R."/>
            <person name="Edlund A."/>
        </authorList>
    </citation>
    <scope>NUCLEOTIDE SEQUENCE</scope>
    <source>
        <strain evidence="2">JCVI_34_bin.1</strain>
    </source>
</reference>
<keyword evidence="1" id="KW-0812">Transmembrane</keyword>
<protein>
    <submittedName>
        <fullName evidence="2">Uncharacterized protein</fullName>
    </submittedName>
</protein>
<dbReference type="EMBL" id="JABZGR010000002">
    <property type="protein sequence ID" value="MBF0969719.1"/>
    <property type="molecule type" value="Genomic_DNA"/>
</dbReference>
<proteinExistence type="predicted"/>
<accession>A0A929RX69</accession>
<sequence length="259" mass="29467">MLLPLMVFVGLGVVWGVLLFLILSDILSFTKVMPIWGPIFAVVLLSQIIYGFNALFKWPKWGEARGYIDIEPDRAVLHYGKRTIEIVRNQVCIETERMYFDLLGILPVLTKYKFKVNGKKYHILESMLEAKERTTTLERRKHTSVRLSLREALVQIFPLFVYNPVAADFFAMNCRGVRLIYGISTVDAFTGSPFVPDLIGAELIENSPYIRCNLRNGENMSHIVAVLSLQKAEGETVKPSIEELRQRPILGVTETNMQG</sequence>
<name>A0A929RX69_9BACT</name>
<dbReference type="Proteomes" id="UP000704068">
    <property type="component" value="Unassembled WGS sequence"/>
</dbReference>
<organism evidence="2 3">
    <name type="scientific">Alloprevotella tannerae</name>
    <dbReference type="NCBI Taxonomy" id="76122"/>
    <lineage>
        <taxon>Bacteria</taxon>
        <taxon>Pseudomonadati</taxon>
        <taxon>Bacteroidota</taxon>
        <taxon>Bacteroidia</taxon>
        <taxon>Bacteroidales</taxon>
        <taxon>Prevotellaceae</taxon>
        <taxon>Alloprevotella</taxon>
    </lineage>
</organism>
<keyword evidence="1" id="KW-0472">Membrane</keyword>